<comment type="similarity">
    <text evidence="1">Belongs to the membrane fusion protein (MFP) (TC 8.A.1) family.</text>
</comment>
<dbReference type="Gene3D" id="2.40.30.170">
    <property type="match status" value="1"/>
</dbReference>
<dbReference type="PANTHER" id="PTHR30469">
    <property type="entry name" value="MULTIDRUG RESISTANCE PROTEIN MDTA"/>
    <property type="match status" value="1"/>
</dbReference>
<dbReference type="NCBIfam" id="TIGR01730">
    <property type="entry name" value="RND_mfp"/>
    <property type="match status" value="1"/>
</dbReference>
<dbReference type="PANTHER" id="PTHR30469:SF11">
    <property type="entry name" value="BLL4320 PROTEIN"/>
    <property type="match status" value="1"/>
</dbReference>
<evidence type="ECO:0000256" key="2">
    <source>
        <dbReference type="SAM" id="MobiDB-lite"/>
    </source>
</evidence>
<reference evidence="5 6" key="1">
    <citation type="submission" date="2018-04" db="EMBL/GenBank/DDBJ databases">
        <title>Genomic Encyclopedia of Archaeal and Bacterial Type Strains, Phase II (KMG-II): from individual species to whole genera.</title>
        <authorList>
            <person name="Goeker M."/>
        </authorList>
    </citation>
    <scope>NUCLEOTIDE SEQUENCE [LARGE SCALE GENOMIC DNA]</scope>
    <source>
        <strain evidence="5 6">DSM 23382</strain>
    </source>
</reference>
<dbReference type="SUPFAM" id="SSF111369">
    <property type="entry name" value="HlyD-like secretion proteins"/>
    <property type="match status" value="1"/>
</dbReference>
<evidence type="ECO:0000259" key="3">
    <source>
        <dbReference type="Pfam" id="PF25917"/>
    </source>
</evidence>
<dbReference type="EMBL" id="QAYG01000001">
    <property type="protein sequence ID" value="PTW63384.1"/>
    <property type="molecule type" value="Genomic_DNA"/>
</dbReference>
<keyword evidence="6" id="KW-1185">Reference proteome</keyword>
<dbReference type="GO" id="GO:0015562">
    <property type="term" value="F:efflux transmembrane transporter activity"/>
    <property type="evidence" value="ECO:0007669"/>
    <property type="project" value="TreeGrafter"/>
</dbReference>
<dbReference type="FunFam" id="2.40.30.170:FF:000010">
    <property type="entry name" value="Efflux RND transporter periplasmic adaptor subunit"/>
    <property type="match status" value="1"/>
</dbReference>
<dbReference type="InterPro" id="IPR058625">
    <property type="entry name" value="MdtA-like_BSH"/>
</dbReference>
<evidence type="ECO:0000313" key="5">
    <source>
        <dbReference type="EMBL" id="PTW63384.1"/>
    </source>
</evidence>
<organism evidence="5 6">
    <name type="scientific">Breoghania corrubedonensis</name>
    <dbReference type="NCBI Taxonomy" id="665038"/>
    <lineage>
        <taxon>Bacteria</taxon>
        <taxon>Pseudomonadati</taxon>
        <taxon>Pseudomonadota</taxon>
        <taxon>Alphaproteobacteria</taxon>
        <taxon>Hyphomicrobiales</taxon>
        <taxon>Stappiaceae</taxon>
        <taxon>Breoghania</taxon>
    </lineage>
</organism>
<sequence length="402" mass="43712">MKRLLLSLFFLVLVCVIAGGLVWFNMFRDKMIGEFFANRGRPTVTVSTAVVKPEDWQPGIEAIGTVLARQGVDVAVRSSGIVKEISFKANDKVEAHGLLVQLDDELEQADLIAARANVTRDTQALERASTLKDRGFNSTSTLDNAKAALDASRSQLEKVKAQIDQKKTYAPFGGTIGIVRIDLGEYVSPGKVIATLQDLERMKVDFSVPEQELERLSIGQPIRIGLADNDLLHQGNIVGIDPKIDPASRLVKVQAEVDNEDNQLRPGQFAFVRIELPMEKGIIALPQTSVVESLYGTYVYAIRKDEKDSGELSADMLAKAEQAARDGKEADGPKLVARQLFVKTGRRFGGNVEIVSGVEPGEVIVTAGQNKLSVGSPVRIDNSIDPSRPFSTNMPGAKSQGE</sequence>
<feature type="domain" description="Multidrug resistance protein MdtA-like barrel-sandwich hybrid" evidence="3">
    <location>
        <begin position="72"/>
        <end position="191"/>
    </location>
</feature>
<dbReference type="Pfam" id="PF25954">
    <property type="entry name" value="Beta-barrel_RND_2"/>
    <property type="match status" value="1"/>
</dbReference>
<feature type="region of interest" description="Disordered" evidence="2">
    <location>
        <begin position="375"/>
        <end position="402"/>
    </location>
</feature>
<evidence type="ECO:0000313" key="6">
    <source>
        <dbReference type="Proteomes" id="UP000244081"/>
    </source>
</evidence>
<dbReference type="Gene3D" id="2.40.50.100">
    <property type="match status" value="1"/>
</dbReference>
<evidence type="ECO:0000259" key="4">
    <source>
        <dbReference type="Pfam" id="PF25954"/>
    </source>
</evidence>
<dbReference type="Pfam" id="PF25917">
    <property type="entry name" value="BSH_RND"/>
    <property type="match status" value="1"/>
</dbReference>
<protein>
    <submittedName>
        <fullName evidence="5">Membrane fusion protein (Multidrug efflux system)</fullName>
    </submittedName>
</protein>
<dbReference type="Gene3D" id="1.10.287.470">
    <property type="entry name" value="Helix hairpin bin"/>
    <property type="match status" value="1"/>
</dbReference>
<comment type="caution">
    <text evidence="5">The sequence shown here is derived from an EMBL/GenBank/DDBJ whole genome shotgun (WGS) entry which is preliminary data.</text>
</comment>
<dbReference type="Gene3D" id="2.40.420.20">
    <property type="match status" value="1"/>
</dbReference>
<evidence type="ECO:0000256" key="1">
    <source>
        <dbReference type="ARBA" id="ARBA00009477"/>
    </source>
</evidence>
<dbReference type="OrthoDB" id="9806939at2"/>
<name>A0A2T5VI10_9HYPH</name>
<dbReference type="AlphaFoldDB" id="A0A2T5VI10"/>
<accession>A0A2T5VI10</accession>
<dbReference type="GO" id="GO:1990281">
    <property type="term" value="C:efflux pump complex"/>
    <property type="evidence" value="ECO:0007669"/>
    <property type="project" value="TreeGrafter"/>
</dbReference>
<dbReference type="RefSeq" id="WP_107988821.1">
    <property type="nucleotide sequence ID" value="NZ_QAYG01000001.1"/>
</dbReference>
<dbReference type="InterPro" id="IPR058792">
    <property type="entry name" value="Beta-barrel_RND_2"/>
</dbReference>
<dbReference type="Proteomes" id="UP000244081">
    <property type="component" value="Unassembled WGS sequence"/>
</dbReference>
<gene>
    <name evidence="5" type="ORF">C8N35_1011437</name>
</gene>
<feature type="domain" description="CusB-like beta-barrel" evidence="4">
    <location>
        <begin position="204"/>
        <end position="275"/>
    </location>
</feature>
<dbReference type="InterPro" id="IPR006143">
    <property type="entry name" value="RND_pump_MFP"/>
</dbReference>
<proteinExistence type="inferred from homology"/>